<dbReference type="Proteomes" id="UP000325286">
    <property type="component" value="Chromosome"/>
</dbReference>
<dbReference type="EMBL" id="CP042914">
    <property type="protein sequence ID" value="QEG41586.1"/>
    <property type="molecule type" value="Genomic_DNA"/>
</dbReference>
<evidence type="ECO:0000256" key="1">
    <source>
        <dbReference type="ARBA" id="ARBA00022729"/>
    </source>
</evidence>
<sequence>MDIQIPNRLGWFAGLLIVVFSVHRAAAVEPAAAADAVVVCPTEFRDALTPLLARRAADGLSLRVVDSAASAAEVQQRIGQAADPEKTRFIVLVGDCAIGRSDGDSNPQYEVPTLHRAAGVTAAWGTTPQLPGDTFYGDLDADGIPEAVVGRIPVDSAEQLSAYIRRIAAYEDSTDFGAWRQRVLLTAGVGGFGFLADAAIESVTRSMITGSLPASTRTHVTYASPSSPFNPGLDRFHEAVLQQYARGARFWVYAGHGRVTELDRVPQTASGRAVLTVHDVDRLQLNGAPPPIALMLACYTGAFDANQDCLAEQMLLADEGPIAVLAGSRITLPYGNAAVATGLIRGVYEQRSERLGDAWLASLRELATLSKNDPELNKRRAVIDTLAGLISPTAADLPAERREHMQLYNLLGDPMLRLQHPETVSLDVEGKAAQGQTLVVRGQTPLAGTLSIALHRAIGSVPTGTAADERYRLANETEITRLEIDVDAAGPFQARLAIPEQAAGTLHLVAHIKNADRYAVGDARILVYAR</sequence>
<dbReference type="GO" id="GO:0008234">
    <property type="term" value="F:cysteine-type peptidase activity"/>
    <property type="evidence" value="ECO:0007669"/>
    <property type="project" value="InterPro"/>
</dbReference>
<dbReference type="InterPro" id="IPR001769">
    <property type="entry name" value="Gingipain"/>
</dbReference>
<evidence type="ECO:0000313" key="3">
    <source>
        <dbReference type="EMBL" id="QEG41586.1"/>
    </source>
</evidence>
<dbReference type="InterPro" id="IPR029030">
    <property type="entry name" value="Caspase-like_dom_sf"/>
</dbReference>
<dbReference type="SUPFAM" id="SSF52129">
    <property type="entry name" value="Caspase-like"/>
    <property type="match status" value="1"/>
</dbReference>
<feature type="domain" description="Gingipain" evidence="2">
    <location>
        <begin position="37"/>
        <end position="418"/>
    </location>
</feature>
<dbReference type="Pfam" id="PF01364">
    <property type="entry name" value="Peptidase_C25"/>
    <property type="match status" value="1"/>
</dbReference>
<proteinExistence type="predicted"/>
<keyword evidence="1" id="KW-0732">Signal</keyword>
<keyword evidence="4" id="KW-1185">Reference proteome</keyword>
<dbReference type="InterPro" id="IPR029031">
    <property type="entry name" value="Gingipain_N_sf"/>
</dbReference>
<dbReference type="GO" id="GO:0006508">
    <property type="term" value="P:proteolysis"/>
    <property type="evidence" value="ECO:0007669"/>
    <property type="project" value="InterPro"/>
</dbReference>
<gene>
    <name evidence="3" type="ORF">UC8_36110</name>
</gene>
<dbReference type="Gene3D" id="3.40.50.10390">
    <property type="entry name" value="Gingipain r, domain 1"/>
    <property type="match status" value="1"/>
</dbReference>
<dbReference type="OrthoDB" id="292502at2"/>
<dbReference type="Gene3D" id="3.40.50.1460">
    <property type="match status" value="1"/>
</dbReference>
<accession>A0A5B9QWU4</accession>
<organism evidence="3 4">
    <name type="scientific">Roseimaritima ulvae</name>
    <dbReference type="NCBI Taxonomy" id="980254"/>
    <lineage>
        <taxon>Bacteria</taxon>
        <taxon>Pseudomonadati</taxon>
        <taxon>Planctomycetota</taxon>
        <taxon>Planctomycetia</taxon>
        <taxon>Pirellulales</taxon>
        <taxon>Pirellulaceae</taxon>
        <taxon>Roseimaritima</taxon>
    </lineage>
</organism>
<name>A0A5B9QWU4_9BACT</name>
<reference evidence="3 4" key="1">
    <citation type="submission" date="2019-08" db="EMBL/GenBank/DDBJ databases">
        <title>Deep-cultivation of Planctomycetes and their phenomic and genomic characterization uncovers novel biology.</title>
        <authorList>
            <person name="Wiegand S."/>
            <person name="Jogler M."/>
            <person name="Boedeker C."/>
            <person name="Pinto D."/>
            <person name="Vollmers J."/>
            <person name="Rivas-Marin E."/>
            <person name="Kohn T."/>
            <person name="Peeters S.H."/>
            <person name="Heuer A."/>
            <person name="Rast P."/>
            <person name="Oberbeckmann S."/>
            <person name="Bunk B."/>
            <person name="Jeske O."/>
            <person name="Meyerdierks A."/>
            <person name="Storesund J.E."/>
            <person name="Kallscheuer N."/>
            <person name="Luecker S."/>
            <person name="Lage O.M."/>
            <person name="Pohl T."/>
            <person name="Merkel B.J."/>
            <person name="Hornburger P."/>
            <person name="Mueller R.-W."/>
            <person name="Bruemmer F."/>
            <person name="Labrenz M."/>
            <person name="Spormann A.M."/>
            <person name="Op den Camp H."/>
            <person name="Overmann J."/>
            <person name="Amann R."/>
            <person name="Jetten M.S.M."/>
            <person name="Mascher T."/>
            <person name="Medema M.H."/>
            <person name="Devos D.P."/>
            <person name="Kaster A.-K."/>
            <person name="Ovreas L."/>
            <person name="Rohde M."/>
            <person name="Galperin M.Y."/>
            <person name="Jogler C."/>
        </authorList>
    </citation>
    <scope>NUCLEOTIDE SEQUENCE [LARGE SCALE GENOMIC DNA]</scope>
    <source>
        <strain evidence="3 4">UC8</strain>
    </source>
</reference>
<dbReference type="AlphaFoldDB" id="A0A5B9QWU4"/>
<evidence type="ECO:0000313" key="4">
    <source>
        <dbReference type="Proteomes" id="UP000325286"/>
    </source>
</evidence>
<protein>
    <submittedName>
        <fullName evidence="3">Peptidase family C25</fullName>
    </submittedName>
</protein>
<dbReference type="RefSeq" id="WP_068135232.1">
    <property type="nucleotide sequence ID" value="NZ_CP042914.1"/>
</dbReference>
<evidence type="ECO:0000259" key="2">
    <source>
        <dbReference type="Pfam" id="PF01364"/>
    </source>
</evidence>
<dbReference type="KEGG" id="rul:UC8_36110"/>